<sequence>MSGRTKDGPGKSFTRVYMLGKVEVCRRDTYNNTYQISTKRVNTALEKKKRSTKIQVERGKSGGKKEIDIESINKIIDHIAKFLTYVSHYYRSETEAKFSPHLTERKISDGIDVDIDGIDVGIDGIDVGIDGIDDGIDGIDGIDDGIDGIDDGIEGIDDGIFDGIVLRIMASQVVEETVEIMESPRESPIIDPVEEPVEEFEAILAKIQIPKNIKSLLSYCGWNSVSTFQNISESDIDEMERFARDDLSQLLEGTELKEFFGVFARKPSLFKLHGGHRQLLRNIKEMCKATSQIKCSKCLSKCKCMCKDLGKHTAGKKRVKNAEKTREKRKKDIEQCTEEPSNVEQDKNNKKGHNFSEAESEEPSGEPQVEPLSHLKLVIGNYIKSFCNKILKDNDEAINIKSKIGNIQLSSDIPTSAKVKCLLCDASIKVSRVAHFKEKNQTDNETENQTAKPRSKLKNSTMLDYFHDYRENEGKENNSQTRSQSNLSEGSSFDALFDSNLDNDVACTQTSEASNLIGGEYLEANNELVSEQLAHNDISVMQTLVQPGILPLALPEALPDLENNGNLFFSQGRTSSEAGSAALEKSSENELEKPQKPTKDAKCKWKDEKYSRTQRNLRKLELEVDHQLKITSFFELKDRIVEVLGSNENIERNILKSCADHYEFAELNMNNFLNLLIKHAKQNSSSTAKNNRFTDDLKKFCLYLFIIGGKLNYETLQKNLQNILPSLSSVRRSLNENLSVIEGVVSMCELKNYLVKRKLPLSVFISEDQTAILKKIQYDPKSNKLVGVLLPKDNTGFPVSNKQIIINNAYVFMAQPLKDKVPAFCLCIFGSNNKFSYEDVINRWTFVVTEAHKYGIEIYGFSSDGDTRCLKAMKELWNFPDKSQKNWLSPYFQMEFNLKSPVVIQDTVHILTKMKTRLLNTNITLTMGKHKISSKILAEMIEKFSKDIHCLCQSDLDSADKMNFEAAKKLCSEAVINTLQKLPESEGTVQYLKLMQKIDKAFLDKSLKCSERLFNMWYTIFFLRAWRHWLYNEKLSEKSFITSNTYTGIELNGHGLVILIEKIRDTPDQFLPWIFSSQPCEKIFRQTRSMTSTYSTIVNFSMLDILRRLSRIQTLNEVVSDLGDSFSFPRENNARLGGVEDKKNYDLLELAEIEKIIIDAKENARVDANHLGIVVTDEHFSIVHLRENSVRANEETAGNAEEIIEEIIDSDLEIETSSQALEEEYMSEYDLNELEEDLNTLQDMENLNLRDYSGQNKSCDKSSSYIMVTLKNGKQMTVKKSSICWFFSEKQGRLSTDRLLRVKGMSSATSQPTTRPKRKKKIHHKTAAKRKRTKVTKSKSRLKLNEAETETDTETEYISDKSESSGGEFMVDLATEAPSDTPTTEIETEILIETEKYYSVYYDDQWYLGRILNINGSECNVKFLIKQLDAFVWPKQEDIQLVDKQFIFYGPIDLVGSSPFQLKRVDLNKINKLYKDLKRM</sequence>
<feature type="region of interest" description="Disordered" evidence="1">
    <location>
        <begin position="578"/>
        <end position="605"/>
    </location>
</feature>
<feature type="compositionally biased region" description="Basic and acidic residues" evidence="1">
    <location>
        <begin position="320"/>
        <end position="334"/>
    </location>
</feature>
<evidence type="ECO:0000313" key="3">
    <source>
        <dbReference type="Proteomes" id="UP001152799"/>
    </source>
</evidence>
<dbReference type="Proteomes" id="UP001152799">
    <property type="component" value="Chromosome 3"/>
</dbReference>
<feature type="compositionally biased region" description="Basic and acidic residues" evidence="1">
    <location>
        <begin position="585"/>
        <end position="605"/>
    </location>
</feature>
<evidence type="ECO:0000313" key="2">
    <source>
        <dbReference type="EMBL" id="CAG9765753.1"/>
    </source>
</evidence>
<feature type="region of interest" description="Disordered" evidence="1">
    <location>
        <begin position="316"/>
        <end position="369"/>
    </location>
</feature>
<reference evidence="2" key="1">
    <citation type="submission" date="2022-01" db="EMBL/GenBank/DDBJ databases">
        <authorList>
            <person name="King R."/>
        </authorList>
    </citation>
    <scope>NUCLEOTIDE SEQUENCE</scope>
</reference>
<feature type="compositionally biased region" description="Basic residues" evidence="1">
    <location>
        <begin position="1315"/>
        <end position="1342"/>
    </location>
</feature>
<name>A0A9N9QHV5_9CUCU</name>
<dbReference type="PANTHER" id="PTHR33173">
    <property type="match status" value="1"/>
</dbReference>
<feature type="region of interest" description="Disordered" evidence="1">
    <location>
        <begin position="1302"/>
        <end position="1366"/>
    </location>
</feature>
<feature type="compositionally biased region" description="Acidic residues" evidence="1">
    <location>
        <begin position="1347"/>
        <end position="1357"/>
    </location>
</feature>
<keyword evidence="3" id="KW-1185">Reference proteome</keyword>
<protein>
    <submittedName>
        <fullName evidence="2">Uncharacterized protein</fullName>
    </submittedName>
</protein>
<gene>
    <name evidence="2" type="ORF">CEUTPL_LOCUS6356</name>
</gene>
<proteinExistence type="predicted"/>
<organism evidence="2 3">
    <name type="scientific">Ceutorhynchus assimilis</name>
    <name type="common">cabbage seed weevil</name>
    <dbReference type="NCBI Taxonomy" id="467358"/>
    <lineage>
        <taxon>Eukaryota</taxon>
        <taxon>Metazoa</taxon>
        <taxon>Ecdysozoa</taxon>
        <taxon>Arthropoda</taxon>
        <taxon>Hexapoda</taxon>
        <taxon>Insecta</taxon>
        <taxon>Pterygota</taxon>
        <taxon>Neoptera</taxon>
        <taxon>Endopterygota</taxon>
        <taxon>Coleoptera</taxon>
        <taxon>Polyphaga</taxon>
        <taxon>Cucujiformia</taxon>
        <taxon>Curculionidae</taxon>
        <taxon>Ceutorhynchinae</taxon>
        <taxon>Ceutorhynchus</taxon>
    </lineage>
</organism>
<evidence type="ECO:0000256" key="1">
    <source>
        <dbReference type="SAM" id="MobiDB-lite"/>
    </source>
</evidence>
<accession>A0A9N9QHV5</accession>
<dbReference type="EMBL" id="OU892279">
    <property type="protein sequence ID" value="CAG9765753.1"/>
    <property type="molecule type" value="Genomic_DNA"/>
</dbReference>
<dbReference type="OrthoDB" id="10064970at2759"/>
<dbReference type="PANTHER" id="PTHR33173:SF2">
    <property type="entry name" value="MYND-TYPE DOMAIN-CONTAINING PROTEIN"/>
    <property type="match status" value="1"/>
</dbReference>